<organism evidence="1 2">
    <name type="scientific">Psylliodes chrysocephalus</name>
    <dbReference type="NCBI Taxonomy" id="3402493"/>
    <lineage>
        <taxon>Eukaryota</taxon>
        <taxon>Metazoa</taxon>
        <taxon>Ecdysozoa</taxon>
        <taxon>Arthropoda</taxon>
        <taxon>Hexapoda</taxon>
        <taxon>Insecta</taxon>
        <taxon>Pterygota</taxon>
        <taxon>Neoptera</taxon>
        <taxon>Endopterygota</taxon>
        <taxon>Coleoptera</taxon>
        <taxon>Polyphaga</taxon>
        <taxon>Cucujiformia</taxon>
        <taxon>Chrysomeloidea</taxon>
        <taxon>Chrysomelidae</taxon>
        <taxon>Galerucinae</taxon>
        <taxon>Alticini</taxon>
        <taxon>Psylliodes</taxon>
    </lineage>
</organism>
<dbReference type="Proteomes" id="UP001153636">
    <property type="component" value="Chromosome 8"/>
</dbReference>
<name>A0A9P0D6H4_9CUCU</name>
<keyword evidence="2" id="KW-1185">Reference proteome</keyword>
<proteinExistence type="predicted"/>
<dbReference type="AlphaFoldDB" id="A0A9P0D6H4"/>
<reference evidence="1" key="1">
    <citation type="submission" date="2022-01" db="EMBL/GenBank/DDBJ databases">
        <authorList>
            <person name="King R."/>
        </authorList>
    </citation>
    <scope>NUCLEOTIDE SEQUENCE</scope>
</reference>
<gene>
    <name evidence="1" type="ORF">PSYICH_LOCUS14044</name>
</gene>
<evidence type="ECO:0000313" key="1">
    <source>
        <dbReference type="EMBL" id="CAH1114810.1"/>
    </source>
</evidence>
<protein>
    <submittedName>
        <fullName evidence="1">Uncharacterized protein</fullName>
    </submittedName>
</protein>
<accession>A0A9P0D6H4</accession>
<sequence length="113" mass="12960">MTLSNQSIVPNKFQRHLQQHHKHVVQKPAGYFKGLLQEHTKASRKMLNRVKISDRALIASFKVSELIVRNKEGHTIRETLLLLACKEIVNTMFGPEAAEEVSKITLSYEPVKR</sequence>
<evidence type="ECO:0000313" key="2">
    <source>
        <dbReference type="Proteomes" id="UP001153636"/>
    </source>
</evidence>
<dbReference type="EMBL" id="OV651820">
    <property type="protein sequence ID" value="CAH1114810.1"/>
    <property type="molecule type" value="Genomic_DNA"/>
</dbReference>
<dbReference type="PANTHER" id="PTHR45913:SF19">
    <property type="entry name" value="LOW QUALITY PROTEIN: ZINC FINGER BED DOMAIN-CONTAINING PROTEIN 5-LIKE"/>
    <property type="match status" value="1"/>
</dbReference>
<dbReference type="PANTHER" id="PTHR45913">
    <property type="entry name" value="EPM2A-INTERACTING PROTEIN 1"/>
    <property type="match status" value="1"/>
</dbReference>
<dbReference type="OrthoDB" id="10067200at2759"/>